<evidence type="ECO:0000259" key="4">
    <source>
        <dbReference type="PROSITE" id="PS51843"/>
    </source>
</evidence>
<dbReference type="Pfam" id="PF00104">
    <property type="entry name" value="Hormone_recep"/>
    <property type="match status" value="1"/>
</dbReference>
<keyword evidence="3" id="KW-0675">Receptor</keyword>
<name>A0A1I8BB00_MELHA</name>
<evidence type="ECO:0000256" key="3">
    <source>
        <dbReference type="ARBA" id="ARBA00023170"/>
    </source>
</evidence>
<reference evidence="6" key="1">
    <citation type="submission" date="2016-11" db="UniProtKB">
        <authorList>
            <consortium name="WormBaseParasite"/>
        </authorList>
    </citation>
    <scope>IDENTIFICATION</scope>
</reference>
<keyword evidence="1" id="KW-0805">Transcription regulation</keyword>
<accession>A0A1I8BB00</accession>
<dbReference type="WBParaSite" id="MhA1_Contig1792.frz3.gene5">
    <property type="protein sequence ID" value="MhA1_Contig1792.frz3.gene5"/>
    <property type="gene ID" value="MhA1_Contig1792.frz3.gene5"/>
</dbReference>
<dbReference type="PROSITE" id="PS51843">
    <property type="entry name" value="NR_LBD"/>
    <property type="match status" value="1"/>
</dbReference>
<evidence type="ECO:0000313" key="5">
    <source>
        <dbReference type="Proteomes" id="UP000095281"/>
    </source>
</evidence>
<dbReference type="SUPFAM" id="SSF48508">
    <property type="entry name" value="Nuclear receptor ligand-binding domain"/>
    <property type="match status" value="1"/>
</dbReference>
<dbReference type="PRINTS" id="PR00398">
    <property type="entry name" value="STRDHORMONER"/>
</dbReference>
<dbReference type="InterPro" id="IPR001723">
    <property type="entry name" value="Nuclear_hrmn_rcpt"/>
</dbReference>
<feature type="domain" description="NR LBD" evidence="4">
    <location>
        <begin position="1"/>
        <end position="150"/>
    </location>
</feature>
<evidence type="ECO:0000256" key="2">
    <source>
        <dbReference type="ARBA" id="ARBA00023163"/>
    </source>
</evidence>
<protein>
    <submittedName>
        <fullName evidence="6">NR LBD domain-containing protein</fullName>
    </submittedName>
</protein>
<dbReference type="PANTHER" id="PTHR24083">
    <property type="entry name" value="NUCLEAR HORMONE RECEPTOR"/>
    <property type="match status" value="1"/>
</dbReference>
<proteinExistence type="predicted"/>
<dbReference type="AlphaFoldDB" id="A0A1I8BB00"/>
<sequence>MTGQLCLLEGAWAELFLLFAFESSTSFEDKPISKFLPTRLLQTLNVLQNNFKRLELDQSELACLRGVLLFRPELPGLENVALVQQLQDQSILALQQQSIRRLPPITRFGRILLFLPTLRLVADPKLFETIFINLAFDNKPVNKVLESLMI</sequence>
<dbReference type="Gene3D" id="1.10.565.10">
    <property type="entry name" value="Retinoid X Receptor"/>
    <property type="match status" value="1"/>
</dbReference>
<dbReference type="Proteomes" id="UP000095281">
    <property type="component" value="Unplaced"/>
</dbReference>
<keyword evidence="5" id="KW-1185">Reference proteome</keyword>
<evidence type="ECO:0000256" key="1">
    <source>
        <dbReference type="ARBA" id="ARBA00023015"/>
    </source>
</evidence>
<dbReference type="InterPro" id="IPR050274">
    <property type="entry name" value="Nuclear_hormone_rcpt_NR2"/>
</dbReference>
<organism evidence="5 6">
    <name type="scientific">Meloidogyne hapla</name>
    <name type="common">Root-knot nematode worm</name>
    <dbReference type="NCBI Taxonomy" id="6305"/>
    <lineage>
        <taxon>Eukaryota</taxon>
        <taxon>Metazoa</taxon>
        <taxon>Ecdysozoa</taxon>
        <taxon>Nematoda</taxon>
        <taxon>Chromadorea</taxon>
        <taxon>Rhabditida</taxon>
        <taxon>Tylenchina</taxon>
        <taxon>Tylenchomorpha</taxon>
        <taxon>Tylenchoidea</taxon>
        <taxon>Meloidogynidae</taxon>
        <taxon>Meloidogyninae</taxon>
        <taxon>Meloidogyne</taxon>
    </lineage>
</organism>
<keyword evidence="2" id="KW-0804">Transcription</keyword>
<dbReference type="OMA" id="THEPENH"/>
<dbReference type="InterPro" id="IPR035500">
    <property type="entry name" value="NHR-like_dom_sf"/>
</dbReference>
<evidence type="ECO:0000313" key="6">
    <source>
        <dbReference type="WBParaSite" id="MhA1_Contig1792.frz3.gene5"/>
    </source>
</evidence>
<dbReference type="InterPro" id="IPR000536">
    <property type="entry name" value="Nucl_hrmn_rcpt_lig-bd"/>
</dbReference>